<feature type="domain" description="Peptidase M28" evidence="2">
    <location>
        <begin position="82"/>
        <end position="292"/>
    </location>
</feature>
<dbReference type="InterPro" id="IPR045175">
    <property type="entry name" value="M28_fam"/>
</dbReference>
<feature type="signal peptide" evidence="1">
    <location>
        <begin position="1"/>
        <end position="18"/>
    </location>
</feature>
<accession>A0A0F6IJA3</accession>
<evidence type="ECO:0000259" key="2">
    <source>
        <dbReference type="Pfam" id="PF04389"/>
    </source>
</evidence>
<name>A0A0F6IJA3_LEPIR</name>
<comment type="caution">
    <text evidence="3">The sequence shown here is derived from an EMBL/GenBank/DDBJ whole genome shotgun (WGS) entry which is preliminary data.</text>
</comment>
<feature type="chain" id="PRO_5002504445" evidence="1">
    <location>
        <begin position="19"/>
        <end position="307"/>
    </location>
</feature>
<dbReference type="AlphaFoldDB" id="A0A0F6IJA3"/>
<proteinExistence type="predicted"/>
<sequence>MKHIYTLLLLIISLPSYSENLDSKVETIENHIENIINCGDFRNFYSEKNLRRSIQYIESQFALNKIKTKKQTYKVKDTEYHNIIASIGPQNSEKIIIGAHYDVAGEQQGADDNASGVAGLLEIARILKKNESRLKYNFELVAFTLEEPPYFRTENMGSYVHAKSLSDKKEKVKFMISLEMIGYFSDERDSQSYPNFLMSLKYPSKGNFIAGIGKSKEEKILEEIAASFEKENNITFEYFSTDISIPGIDFSDHLNYWKFGFNAIMITDTAFLRNKNYHKRSDTIDTLQFEKIKFVIEGLVFFLINLE</sequence>
<gene>
    <name evidence="3" type="ORF">LEP1GSC079_1458</name>
</gene>
<dbReference type="Pfam" id="PF04389">
    <property type="entry name" value="Peptidase_M28"/>
    <property type="match status" value="1"/>
</dbReference>
<dbReference type="GO" id="GO:0008235">
    <property type="term" value="F:metalloexopeptidase activity"/>
    <property type="evidence" value="ECO:0007669"/>
    <property type="project" value="InterPro"/>
</dbReference>
<reference evidence="3 4" key="1">
    <citation type="submission" date="2013-01" db="EMBL/GenBank/DDBJ databases">
        <authorList>
            <person name="Harkins D.M."/>
            <person name="Durkin A.S."/>
            <person name="Brinkac L.M."/>
            <person name="Haft D.H."/>
            <person name="Selengut J.D."/>
            <person name="Sanka R."/>
            <person name="DePew J."/>
            <person name="Purushe J."/>
            <person name="Peacock S.J."/>
            <person name="Thaipadungpanit J."/>
            <person name="Wuthiekanun V.W."/>
            <person name="Day N.P."/>
            <person name="Vinetz J.M."/>
            <person name="Sutton G.G."/>
            <person name="Nierman W.C."/>
            <person name="Fouts D.E."/>
        </authorList>
    </citation>
    <scope>NUCLEOTIDE SEQUENCE [LARGE SCALE GENOMIC DNA]</scope>
    <source>
        <strain evidence="3 4">FPW1039</strain>
    </source>
</reference>
<dbReference type="PANTHER" id="PTHR12147">
    <property type="entry name" value="METALLOPEPTIDASE M28 FAMILY MEMBER"/>
    <property type="match status" value="1"/>
</dbReference>
<dbReference type="EMBL" id="AKWR02000047">
    <property type="protein sequence ID" value="EMJ38128.1"/>
    <property type="molecule type" value="Genomic_DNA"/>
</dbReference>
<evidence type="ECO:0000313" key="4">
    <source>
        <dbReference type="Proteomes" id="UP000012164"/>
    </source>
</evidence>
<keyword evidence="1" id="KW-0732">Signal</keyword>
<evidence type="ECO:0000256" key="1">
    <source>
        <dbReference type="SAM" id="SignalP"/>
    </source>
</evidence>
<dbReference type="EC" id="3.4.-.-" evidence="3"/>
<organism evidence="3 4">
    <name type="scientific">Leptospira interrogans str. FPW1039</name>
    <dbReference type="NCBI Taxonomy" id="1193040"/>
    <lineage>
        <taxon>Bacteria</taxon>
        <taxon>Pseudomonadati</taxon>
        <taxon>Spirochaetota</taxon>
        <taxon>Spirochaetia</taxon>
        <taxon>Leptospirales</taxon>
        <taxon>Leptospiraceae</taxon>
        <taxon>Leptospira</taxon>
    </lineage>
</organism>
<evidence type="ECO:0000313" key="3">
    <source>
        <dbReference type="EMBL" id="EMJ38128.1"/>
    </source>
</evidence>
<dbReference type="Gene3D" id="3.40.630.10">
    <property type="entry name" value="Zn peptidases"/>
    <property type="match status" value="1"/>
</dbReference>
<dbReference type="SUPFAM" id="SSF53187">
    <property type="entry name" value="Zn-dependent exopeptidases"/>
    <property type="match status" value="1"/>
</dbReference>
<keyword evidence="3" id="KW-0378">Hydrolase</keyword>
<dbReference type="Proteomes" id="UP000012164">
    <property type="component" value="Unassembled WGS sequence"/>
</dbReference>
<protein>
    <submittedName>
        <fullName evidence="3">Peptidase, M28 family</fullName>
        <ecNumber evidence="3">3.4.-.-</ecNumber>
    </submittedName>
</protein>
<dbReference type="GO" id="GO:0006508">
    <property type="term" value="P:proteolysis"/>
    <property type="evidence" value="ECO:0007669"/>
    <property type="project" value="InterPro"/>
</dbReference>
<dbReference type="PANTHER" id="PTHR12147:SF26">
    <property type="entry name" value="PEPTIDASE M28 DOMAIN-CONTAINING PROTEIN"/>
    <property type="match status" value="1"/>
</dbReference>
<dbReference type="InterPro" id="IPR007484">
    <property type="entry name" value="Peptidase_M28"/>
</dbReference>